<evidence type="ECO:0000256" key="4">
    <source>
        <dbReference type="ARBA" id="ARBA00023125"/>
    </source>
</evidence>
<dbReference type="InterPro" id="IPR036388">
    <property type="entry name" value="WH-like_DNA-bd_sf"/>
</dbReference>
<feature type="modified residue" description="4-aspartylphosphate" evidence="6">
    <location>
        <position position="56"/>
    </location>
</feature>
<protein>
    <submittedName>
        <fullName evidence="8">DNA-binding response OmpR family regulator</fullName>
    </submittedName>
</protein>
<dbReference type="PROSITE" id="PS50110">
    <property type="entry name" value="RESPONSE_REGULATORY"/>
    <property type="match status" value="1"/>
</dbReference>
<organism evidence="8 9">
    <name type="scientific">Acidovorax delafieldii</name>
    <name type="common">Pseudomonas delafieldii</name>
    <dbReference type="NCBI Taxonomy" id="47920"/>
    <lineage>
        <taxon>Bacteria</taxon>
        <taxon>Pseudomonadati</taxon>
        <taxon>Pseudomonadota</taxon>
        <taxon>Betaproteobacteria</taxon>
        <taxon>Burkholderiales</taxon>
        <taxon>Comamonadaceae</taxon>
        <taxon>Acidovorax</taxon>
    </lineage>
</organism>
<dbReference type="GO" id="GO:0032993">
    <property type="term" value="C:protein-DNA complex"/>
    <property type="evidence" value="ECO:0007669"/>
    <property type="project" value="TreeGrafter"/>
</dbReference>
<keyword evidence="3" id="KW-0805">Transcription regulation</keyword>
<dbReference type="InterPro" id="IPR016032">
    <property type="entry name" value="Sig_transdc_resp-reg_C-effctor"/>
</dbReference>
<dbReference type="PANTHER" id="PTHR48111">
    <property type="entry name" value="REGULATOR OF RPOS"/>
    <property type="match status" value="1"/>
</dbReference>
<dbReference type="InterPro" id="IPR039420">
    <property type="entry name" value="WalR-like"/>
</dbReference>
<keyword evidence="1 6" id="KW-0597">Phosphoprotein</keyword>
<dbReference type="GO" id="GO:0005829">
    <property type="term" value="C:cytosol"/>
    <property type="evidence" value="ECO:0007669"/>
    <property type="project" value="TreeGrafter"/>
</dbReference>
<dbReference type="GeneID" id="51112295"/>
<dbReference type="Pfam" id="PF00486">
    <property type="entry name" value="Trans_reg_C"/>
    <property type="match status" value="1"/>
</dbReference>
<evidence type="ECO:0000256" key="1">
    <source>
        <dbReference type="ARBA" id="ARBA00022553"/>
    </source>
</evidence>
<accession>A0A561XHX4</accession>
<dbReference type="InterPro" id="IPR001789">
    <property type="entry name" value="Sig_transdc_resp-reg_receiver"/>
</dbReference>
<evidence type="ECO:0000313" key="8">
    <source>
        <dbReference type="EMBL" id="TWG35682.1"/>
    </source>
</evidence>
<dbReference type="SUPFAM" id="SSF52172">
    <property type="entry name" value="CheY-like"/>
    <property type="match status" value="1"/>
</dbReference>
<evidence type="ECO:0000256" key="2">
    <source>
        <dbReference type="ARBA" id="ARBA00023012"/>
    </source>
</evidence>
<dbReference type="Proteomes" id="UP000321485">
    <property type="component" value="Unassembled WGS sequence"/>
</dbReference>
<sequence length="252" mass="27188">MTQSKPSIAIVEDDSDQLHSIEEFLLDSGYSVWGAGSAEAFYKGFTVQPVDVVLLDLGLPGEDGLSVASLLKSRPEVGVIILSARDSLDDRLAGMRAGADRYLVKPVNLLELAANIDATASRLAPRTSVDPAGSLVAAAIPVAKAACWVLAMKDWVLSSPQGKCLQLTTHEFMFLQQLLRADGQPVSKRDLSTHLFGARAQNGAERLNLLLTRLRKKAAEAFSEPLPVKTLHQIGYAFTASAQLVQDTQRLH</sequence>
<dbReference type="Pfam" id="PF00072">
    <property type="entry name" value="Response_reg"/>
    <property type="match status" value="1"/>
</dbReference>
<keyword evidence="5" id="KW-0804">Transcription</keyword>
<dbReference type="GO" id="GO:0006355">
    <property type="term" value="P:regulation of DNA-templated transcription"/>
    <property type="evidence" value="ECO:0007669"/>
    <property type="project" value="InterPro"/>
</dbReference>
<evidence type="ECO:0000256" key="3">
    <source>
        <dbReference type="ARBA" id="ARBA00023015"/>
    </source>
</evidence>
<evidence type="ECO:0000256" key="5">
    <source>
        <dbReference type="ARBA" id="ARBA00023163"/>
    </source>
</evidence>
<reference evidence="8 9" key="1">
    <citation type="journal article" date="2015" name="Stand. Genomic Sci.">
        <title>Genomic Encyclopedia of Bacterial and Archaeal Type Strains, Phase III: the genomes of soil and plant-associated and newly described type strains.</title>
        <authorList>
            <person name="Whitman W.B."/>
            <person name="Woyke T."/>
            <person name="Klenk H.P."/>
            <person name="Zhou Y."/>
            <person name="Lilburn T.G."/>
            <person name="Beck B.J."/>
            <person name="De Vos P."/>
            <person name="Vandamme P."/>
            <person name="Eisen J.A."/>
            <person name="Garrity G."/>
            <person name="Hugenholtz P."/>
            <person name="Kyrpides N.C."/>
        </authorList>
    </citation>
    <scope>NUCLEOTIDE SEQUENCE [LARGE SCALE GENOMIC DNA]</scope>
    <source>
        <strain evidence="8 9">DSM 64</strain>
    </source>
</reference>
<evidence type="ECO:0000256" key="6">
    <source>
        <dbReference type="PROSITE-ProRule" id="PRU00169"/>
    </source>
</evidence>
<evidence type="ECO:0000313" key="9">
    <source>
        <dbReference type="Proteomes" id="UP000321485"/>
    </source>
</evidence>
<comment type="caution">
    <text evidence="8">The sequence shown here is derived from an EMBL/GenBank/DDBJ whole genome shotgun (WGS) entry which is preliminary data.</text>
</comment>
<dbReference type="InterPro" id="IPR011006">
    <property type="entry name" value="CheY-like_superfamily"/>
</dbReference>
<dbReference type="GO" id="GO:0000156">
    <property type="term" value="F:phosphorelay response regulator activity"/>
    <property type="evidence" value="ECO:0007669"/>
    <property type="project" value="TreeGrafter"/>
</dbReference>
<feature type="domain" description="Response regulatory" evidence="7">
    <location>
        <begin position="7"/>
        <end position="120"/>
    </location>
</feature>
<dbReference type="EMBL" id="VJWE01000015">
    <property type="protein sequence ID" value="TWG35682.1"/>
    <property type="molecule type" value="Genomic_DNA"/>
</dbReference>
<evidence type="ECO:0000259" key="7">
    <source>
        <dbReference type="PROSITE" id="PS50110"/>
    </source>
</evidence>
<keyword evidence="4 8" id="KW-0238">DNA-binding</keyword>
<dbReference type="InterPro" id="IPR001867">
    <property type="entry name" value="OmpR/PhoB-type_DNA-bd"/>
</dbReference>
<dbReference type="SMART" id="SM00448">
    <property type="entry name" value="REC"/>
    <property type="match status" value="1"/>
</dbReference>
<proteinExistence type="predicted"/>
<gene>
    <name evidence="8" type="ORF">ATF69_3243</name>
</gene>
<dbReference type="Gene3D" id="1.10.10.10">
    <property type="entry name" value="Winged helix-like DNA-binding domain superfamily/Winged helix DNA-binding domain"/>
    <property type="match status" value="1"/>
</dbReference>
<dbReference type="AlphaFoldDB" id="A0A561XHX4"/>
<name>A0A561XHX4_ACIDE</name>
<dbReference type="SUPFAM" id="SSF46894">
    <property type="entry name" value="C-terminal effector domain of the bipartite response regulators"/>
    <property type="match status" value="1"/>
</dbReference>
<dbReference type="SMART" id="SM00862">
    <property type="entry name" value="Trans_reg_C"/>
    <property type="match status" value="1"/>
</dbReference>
<dbReference type="PANTHER" id="PTHR48111:SF1">
    <property type="entry name" value="TWO-COMPONENT RESPONSE REGULATOR ORR33"/>
    <property type="match status" value="1"/>
</dbReference>
<keyword evidence="2" id="KW-0902">Two-component regulatory system</keyword>
<dbReference type="Gene3D" id="3.40.50.2300">
    <property type="match status" value="1"/>
</dbReference>
<dbReference type="CDD" id="cd17574">
    <property type="entry name" value="REC_OmpR"/>
    <property type="match status" value="1"/>
</dbReference>
<dbReference type="RefSeq" id="WP_056058939.1">
    <property type="nucleotide sequence ID" value="NZ_VJWE01000015.1"/>
</dbReference>
<dbReference type="GO" id="GO:0000976">
    <property type="term" value="F:transcription cis-regulatory region binding"/>
    <property type="evidence" value="ECO:0007669"/>
    <property type="project" value="TreeGrafter"/>
</dbReference>